<keyword evidence="4" id="KW-1003">Cell membrane</keyword>
<evidence type="ECO:0000256" key="4">
    <source>
        <dbReference type="ARBA" id="ARBA00022475"/>
    </source>
</evidence>
<name>A0A7X2MY89_9CLOT</name>
<feature type="transmembrane region" description="Helical" evidence="8">
    <location>
        <begin position="12"/>
        <end position="35"/>
    </location>
</feature>
<gene>
    <name evidence="9" type="ORF">FYJ33_07640</name>
</gene>
<feature type="transmembrane region" description="Helical" evidence="8">
    <location>
        <begin position="182"/>
        <end position="199"/>
    </location>
</feature>
<proteinExistence type="inferred from homology"/>
<evidence type="ECO:0000256" key="5">
    <source>
        <dbReference type="ARBA" id="ARBA00022692"/>
    </source>
</evidence>
<dbReference type="GO" id="GO:0005886">
    <property type="term" value="C:plasma membrane"/>
    <property type="evidence" value="ECO:0007669"/>
    <property type="project" value="UniProtKB-SubCell"/>
</dbReference>
<keyword evidence="6 8" id="KW-1133">Transmembrane helix</keyword>
<feature type="transmembrane region" description="Helical" evidence="8">
    <location>
        <begin position="211"/>
        <end position="228"/>
    </location>
</feature>
<keyword evidence="7 8" id="KW-0472">Membrane</keyword>
<evidence type="ECO:0000313" key="9">
    <source>
        <dbReference type="EMBL" id="MSR91287.1"/>
    </source>
</evidence>
<keyword evidence="5 8" id="KW-0812">Transmembrane</keyword>
<dbReference type="Pfam" id="PF03591">
    <property type="entry name" value="AzlC"/>
    <property type="match status" value="1"/>
</dbReference>
<feature type="transmembrane region" description="Helical" evidence="8">
    <location>
        <begin position="156"/>
        <end position="176"/>
    </location>
</feature>
<dbReference type="InterPro" id="IPR011606">
    <property type="entry name" value="Brnchd-chn_aa_trnsp_permease"/>
</dbReference>
<comment type="caution">
    <text evidence="9">The sequence shown here is derived from an EMBL/GenBank/DDBJ whole genome shotgun (WGS) entry which is preliminary data.</text>
</comment>
<evidence type="ECO:0000256" key="6">
    <source>
        <dbReference type="ARBA" id="ARBA00022989"/>
    </source>
</evidence>
<organism evidence="9 10">
    <name type="scientific">Inconstantimicrobium porci</name>
    <dbReference type="NCBI Taxonomy" id="2652291"/>
    <lineage>
        <taxon>Bacteria</taxon>
        <taxon>Bacillati</taxon>
        <taxon>Bacillota</taxon>
        <taxon>Clostridia</taxon>
        <taxon>Eubacteriales</taxon>
        <taxon>Clostridiaceae</taxon>
        <taxon>Inconstantimicrobium</taxon>
    </lineage>
</organism>
<comment type="similarity">
    <text evidence="2">Belongs to the AzlC family.</text>
</comment>
<reference evidence="9 10" key="1">
    <citation type="submission" date="2019-08" db="EMBL/GenBank/DDBJ databases">
        <title>In-depth cultivation of the pig gut microbiome towards novel bacterial diversity and tailored functional studies.</title>
        <authorList>
            <person name="Wylensek D."/>
            <person name="Hitch T.C.A."/>
            <person name="Clavel T."/>
        </authorList>
    </citation>
    <scope>NUCLEOTIDE SEQUENCE [LARGE SCALE GENOMIC DNA]</scope>
    <source>
        <strain evidence="9 10">WCA-383-APC-5B</strain>
    </source>
</reference>
<dbReference type="GO" id="GO:1903785">
    <property type="term" value="P:L-valine transmembrane transport"/>
    <property type="evidence" value="ECO:0007669"/>
    <property type="project" value="TreeGrafter"/>
</dbReference>
<accession>A0A7X2MY89</accession>
<evidence type="ECO:0000256" key="1">
    <source>
        <dbReference type="ARBA" id="ARBA00004651"/>
    </source>
</evidence>
<dbReference type="RefSeq" id="WP_154531177.1">
    <property type="nucleotide sequence ID" value="NZ_VULX01000009.1"/>
</dbReference>
<evidence type="ECO:0000256" key="8">
    <source>
        <dbReference type="SAM" id="Phobius"/>
    </source>
</evidence>
<keyword evidence="3" id="KW-0813">Transport</keyword>
<evidence type="ECO:0000256" key="7">
    <source>
        <dbReference type="ARBA" id="ARBA00023136"/>
    </source>
</evidence>
<feature type="transmembrane region" description="Helical" evidence="8">
    <location>
        <begin position="124"/>
        <end position="144"/>
    </location>
</feature>
<evidence type="ECO:0000256" key="2">
    <source>
        <dbReference type="ARBA" id="ARBA00010735"/>
    </source>
</evidence>
<protein>
    <submittedName>
        <fullName evidence="9">AzlC family ABC transporter permease</fullName>
    </submittedName>
</protein>
<dbReference type="PANTHER" id="PTHR34979">
    <property type="entry name" value="INNER MEMBRANE PROTEIN YGAZ"/>
    <property type="match status" value="1"/>
</dbReference>
<dbReference type="AlphaFoldDB" id="A0A7X2MY89"/>
<sequence>MKTEFKNGVRDGIPIALGYFAVSFSIGIMVVSSGLSVFQGTIISASNLTSAGQFAGIKVIAASGTILEMIITQFIINLRYGLMSLAMSQKFSEKIKLWQRFVIAFANTDEIFAVAMAHGKSLTFHYMIGLQSLPIIGWVAGTILGGVSGNLMSHTLQVATGVALYGMFIAIVIPAGRKSRPVLFTACTAVIISSVIYYVPFFSFISGGMSIIISTIISAGLSAFLFPIEDEETLEETELSGKEEMASCKE</sequence>
<dbReference type="Proteomes" id="UP000460287">
    <property type="component" value="Unassembled WGS sequence"/>
</dbReference>
<dbReference type="EMBL" id="VULX01000009">
    <property type="protein sequence ID" value="MSR91287.1"/>
    <property type="molecule type" value="Genomic_DNA"/>
</dbReference>
<evidence type="ECO:0000256" key="3">
    <source>
        <dbReference type="ARBA" id="ARBA00022448"/>
    </source>
</evidence>
<comment type="subcellular location">
    <subcellularLocation>
        <location evidence="1">Cell membrane</location>
        <topology evidence="1">Multi-pass membrane protein</topology>
    </subcellularLocation>
</comment>
<keyword evidence="10" id="KW-1185">Reference proteome</keyword>
<evidence type="ECO:0000313" key="10">
    <source>
        <dbReference type="Proteomes" id="UP000460287"/>
    </source>
</evidence>
<feature type="transmembrane region" description="Helical" evidence="8">
    <location>
        <begin position="55"/>
        <end position="76"/>
    </location>
</feature>
<dbReference type="PANTHER" id="PTHR34979:SF1">
    <property type="entry name" value="INNER MEMBRANE PROTEIN YGAZ"/>
    <property type="match status" value="1"/>
</dbReference>